<evidence type="ECO:0008006" key="5">
    <source>
        <dbReference type="Google" id="ProtNLM"/>
    </source>
</evidence>
<comment type="caution">
    <text evidence="3">The sequence shown here is derived from an EMBL/GenBank/DDBJ whole genome shotgun (WGS) entry which is preliminary data.</text>
</comment>
<dbReference type="Pfam" id="PF13976">
    <property type="entry name" value="gag_pre-integrs"/>
    <property type="match status" value="1"/>
</dbReference>
<name>A0A8J6CH74_9ROSI</name>
<accession>A0A8J6CH74</accession>
<reference evidence="3 4" key="1">
    <citation type="journal article" date="2021" name="bioRxiv">
        <title>The Gossypium anomalum genome as a resource for cotton improvement and evolutionary analysis of hybrid incompatibility.</title>
        <authorList>
            <person name="Grover C.E."/>
            <person name="Yuan D."/>
            <person name="Arick M.A."/>
            <person name="Miller E.R."/>
            <person name="Hu G."/>
            <person name="Peterson D.G."/>
            <person name="Wendel J.F."/>
            <person name="Udall J.A."/>
        </authorList>
    </citation>
    <scope>NUCLEOTIDE SEQUENCE [LARGE SCALE GENOMIC DNA]</scope>
    <source>
        <strain evidence="3">JFW-Udall</strain>
        <tissue evidence="3">Leaf</tissue>
    </source>
</reference>
<keyword evidence="4" id="KW-1185">Reference proteome</keyword>
<dbReference type="InterPro" id="IPR054722">
    <property type="entry name" value="PolX-like_BBD"/>
</dbReference>
<evidence type="ECO:0000313" key="3">
    <source>
        <dbReference type="EMBL" id="KAG8474937.1"/>
    </source>
</evidence>
<gene>
    <name evidence="3" type="ORF">CXB51_031651</name>
</gene>
<dbReference type="EMBL" id="JAHUZN010000012">
    <property type="protein sequence ID" value="KAG8474937.1"/>
    <property type="molecule type" value="Genomic_DNA"/>
</dbReference>
<evidence type="ECO:0000259" key="2">
    <source>
        <dbReference type="Pfam" id="PF22936"/>
    </source>
</evidence>
<evidence type="ECO:0000313" key="4">
    <source>
        <dbReference type="Proteomes" id="UP000701853"/>
    </source>
</evidence>
<sequence>MTSSHFLFSTYTPCAGNKNIKVADGSFSAIAEKGPVKISSFLVLHDVLHVPNLACNLILVSKLSQSSNCHVIFDSSMCKFQDMVSRRMIGNAKEFGGIYFLENDHLSQPTTTLCLNSVSDFDKVMIWHYRLGHSNFYYLRYLLPNLFKNKSPSYHCEFCELAKHHRSFFPPQNYKASKPFSLIHSDVCGPSRVSTFKRTLVCHFY</sequence>
<proteinExistence type="predicted"/>
<feature type="domain" description="GAG-pre-integrase" evidence="1">
    <location>
        <begin position="97"/>
        <end position="164"/>
    </location>
</feature>
<dbReference type="Pfam" id="PF22936">
    <property type="entry name" value="Pol_BBD"/>
    <property type="match status" value="1"/>
</dbReference>
<dbReference type="Proteomes" id="UP000701853">
    <property type="component" value="Chromosome 12"/>
</dbReference>
<dbReference type="AlphaFoldDB" id="A0A8J6CH74"/>
<organism evidence="3 4">
    <name type="scientific">Gossypium anomalum</name>
    <dbReference type="NCBI Taxonomy" id="47600"/>
    <lineage>
        <taxon>Eukaryota</taxon>
        <taxon>Viridiplantae</taxon>
        <taxon>Streptophyta</taxon>
        <taxon>Embryophyta</taxon>
        <taxon>Tracheophyta</taxon>
        <taxon>Spermatophyta</taxon>
        <taxon>Magnoliopsida</taxon>
        <taxon>eudicotyledons</taxon>
        <taxon>Gunneridae</taxon>
        <taxon>Pentapetalae</taxon>
        <taxon>rosids</taxon>
        <taxon>malvids</taxon>
        <taxon>Malvales</taxon>
        <taxon>Malvaceae</taxon>
        <taxon>Malvoideae</taxon>
        <taxon>Gossypium</taxon>
    </lineage>
</organism>
<evidence type="ECO:0000259" key="1">
    <source>
        <dbReference type="Pfam" id="PF13976"/>
    </source>
</evidence>
<dbReference type="InterPro" id="IPR025724">
    <property type="entry name" value="GAG-pre-integrase_dom"/>
</dbReference>
<protein>
    <recommendedName>
        <fullName evidence="5">GAG-pre-integrase domain-containing protein</fullName>
    </recommendedName>
</protein>
<feature type="domain" description="Retrovirus-related Pol polyprotein from transposon TNT 1-94-like beta-barrel" evidence="2">
    <location>
        <begin position="1"/>
        <end position="65"/>
    </location>
</feature>
<dbReference type="OrthoDB" id="1938972at2759"/>